<feature type="transmembrane region" description="Helical" evidence="7">
    <location>
        <begin position="230"/>
        <end position="250"/>
    </location>
</feature>
<organism evidence="9">
    <name type="scientific">Streptomyces sp. CMC78</name>
    <dbReference type="NCBI Taxonomy" id="3231512"/>
    <lineage>
        <taxon>Bacteria</taxon>
        <taxon>Bacillati</taxon>
        <taxon>Actinomycetota</taxon>
        <taxon>Actinomycetes</taxon>
        <taxon>Kitasatosporales</taxon>
        <taxon>Streptomycetaceae</taxon>
        <taxon>Streptomyces</taxon>
    </lineage>
</organism>
<proteinExistence type="predicted"/>
<keyword evidence="5 7" id="KW-0472">Membrane</keyword>
<feature type="compositionally biased region" description="Low complexity" evidence="6">
    <location>
        <begin position="1"/>
        <end position="17"/>
    </location>
</feature>
<feature type="transmembrane region" description="Helical" evidence="7">
    <location>
        <begin position="101"/>
        <end position="120"/>
    </location>
</feature>
<dbReference type="InterPro" id="IPR032694">
    <property type="entry name" value="CopC/D"/>
</dbReference>
<evidence type="ECO:0000256" key="4">
    <source>
        <dbReference type="ARBA" id="ARBA00022989"/>
    </source>
</evidence>
<evidence type="ECO:0000256" key="2">
    <source>
        <dbReference type="ARBA" id="ARBA00022475"/>
    </source>
</evidence>
<gene>
    <name evidence="9" type="ORF">SCMC78_18790</name>
</gene>
<feature type="transmembrane region" description="Helical" evidence="7">
    <location>
        <begin position="270"/>
        <end position="290"/>
    </location>
</feature>
<dbReference type="GO" id="GO:0006825">
    <property type="term" value="P:copper ion transport"/>
    <property type="evidence" value="ECO:0007669"/>
    <property type="project" value="InterPro"/>
</dbReference>
<evidence type="ECO:0000256" key="7">
    <source>
        <dbReference type="SAM" id="Phobius"/>
    </source>
</evidence>
<dbReference type="RefSeq" id="WP_319601416.1">
    <property type="nucleotide sequence ID" value="NZ_AP035884.1"/>
</dbReference>
<protein>
    <submittedName>
        <fullName evidence="9">CopD family protein</fullName>
    </submittedName>
</protein>
<feature type="transmembrane region" description="Helical" evidence="7">
    <location>
        <begin position="141"/>
        <end position="159"/>
    </location>
</feature>
<keyword evidence="3 7" id="KW-0812">Transmembrane</keyword>
<evidence type="ECO:0000256" key="1">
    <source>
        <dbReference type="ARBA" id="ARBA00004651"/>
    </source>
</evidence>
<name>A0AB33KHQ4_9ACTN</name>
<dbReference type="EMBL" id="AP035884">
    <property type="protein sequence ID" value="BFP52072.1"/>
    <property type="molecule type" value="Genomic_DNA"/>
</dbReference>
<reference evidence="9" key="1">
    <citation type="submission" date="2024-07" db="EMBL/GenBank/DDBJ databases">
        <title>Complete genome sequences of cellulolytic bacteria, Kitasatospora sp. CMC57 and Streptomyces sp. CMC78, isolated from Japanese agricultural soil.</title>
        <authorList>
            <person name="Hashimoto T."/>
            <person name="Ito M."/>
            <person name="Iwamoto M."/>
            <person name="Fukahori D."/>
            <person name="Shoda T."/>
            <person name="Sakoda M."/>
            <person name="Morohoshi T."/>
            <person name="Mitsuboshi M."/>
            <person name="Nishizawa T."/>
        </authorList>
    </citation>
    <scope>NUCLEOTIDE SEQUENCE</scope>
    <source>
        <strain evidence="9">CMC78</strain>
    </source>
</reference>
<feature type="transmembrane region" description="Helical" evidence="7">
    <location>
        <begin position="69"/>
        <end position="89"/>
    </location>
</feature>
<feature type="transmembrane region" description="Helical" evidence="7">
    <location>
        <begin position="201"/>
        <end position="218"/>
    </location>
</feature>
<dbReference type="Pfam" id="PF05425">
    <property type="entry name" value="CopD"/>
    <property type="match status" value="1"/>
</dbReference>
<dbReference type="InterPro" id="IPR008457">
    <property type="entry name" value="Cu-R_CopD_dom"/>
</dbReference>
<evidence type="ECO:0000256" key="6">
    <source>
        <dbReference type="SAM" id="MobiDB-lite"/>
    </source>
</evidence>
<evidence type="ECO:0000256" key="5">
    <source>
        <dbReference type="ARBA" id="ARBA00023136"/>
    </source>
</evidence>
<keyword evidence="4 7" id="KW-1133">Transmembrane helix</keyword>
<accession>A0AB33KHQ4</accession>
<dbReference type="GO" id="GO:0005886">
    <property type="term" value="C:plasma membrane"/>
    <property type="evidence" value="ECO:0007669"/>
    <property type="project" value="UniProtKB-SubCell"/>
</dbReference>
<dbReference type="PANTHER" id="PTHR34820:SF4">
    <property type="entry name" value="INNER MEMBRANE PROTEIN YEBZ"/>
    <property type="match status" value="1"/>
</dbReference>
<feature type="region of interest" description="Disordered" evidence="6">
    <location>
        <begin position="1"/>
        <end position="32"/>
    </location>
</feature>
<sequence length="371" mass="38021">MYSGPPADPAAPGTAPGPTAPPGSPPAVAAHAPAADAPFADRISDASFSGEISDGPTVRPAGRSWTTPLLLCAAGALALLVALLGPGIAARGTGELRIPGAGLTTVLRTVLFTALALHLGELLGPQLVRPVRGRPRTAVRSWAVLASLAGAAAAAGQIVRLAAVSDLGITETYGTREGGLLLLIANGLVLAALCAASKRPALALAPLAVVIGAEALRAHPEAYSPEFGAALTVVHLTAASLWTGGLLHVLRTMRLWRGSPVAARALLGRYARLAIWLYVALAATGTVSALRRLPLDVVFTSAYGRTLLVKLALMALVSALAVAARRRMLRDADPSVAHLLARREQVVLGLVVVVSAILTVVPDPHWISLRP</sequence>
<evidence type="ECO:0000313" key="9">
    <source>
        <dbReference type="EMBL" id="BFP52072.1"/>
    </source>
</evidence>
<keyword evidence="2" id="KW-1003">Cell membrane</keyword>
<feature type="transmembrane region" description="Helical" evidence="7">
    <location>
        <begin position="179"/>
        <end position="196"/>
    </location>
</feature>
<feature type="transmembrane region" description="Helical" evidence="7">
    <location>
        <begin position="302"/>
        <end position="324"/>
    </location>
</feature>
<comment type="subcellular location">
    <subcellularLocation>
        <location evidence="1">Cell membrane</location>
        <topology evidence="1">Multi-pass membrane protein</topology>
    </subcellularLocation>
</comment>
<feature type="transmembrane region" description="Helical" evidence="7">
    <location>
        <begin position="345"/>
        <end position="362"/>
    </location>
</feature>
<evidence type="ECO:0000256" key="3">
    <source>
        <dbReference type="ARBA" id="ARBA00022692"/>
    </source>
</evidence>
<dbReference type="AlphaFoldDB" id="A0AB33KHQ4"/>
<evidence type="ECO:0000259" key="8">
    <source>
        <dbReference type="Pfam" id="PF05425"/>
    </source>
</evidence>
<dbReference type="PANTHER" id="PTHR34820">
    <property type="entry name" value="INNER MEMBRANE PROTEIN YEBZ"/>
    <property type="match status" value="1"/>
</dbReference>
<feature type="domain" description="Copper resistance protein D" evidence="8">
    <location>
        <begin position="265"/>
        <end position="358"/>
    </location>
</feature>
<dbReference type="KEGG" id="stcm:SCMC78_18790"/>